<keyword evidence="1" id="KW-0732">Signal</keyword>
<comment type="caution">
    <text evidence="2">The sequence shown here is derived from an EMBL/GenBank/DDBJ whole genome shotgun (WGS) entry which is preliminary data.</text>
</comment>
<evidence type="ECO:0000313" key="2">
    <source>
        <dbReference type="EMBL" id="GKI19754.1"/>
    </source>
</evidence>
<reference evidence="2" key="1">
    <citation type="submission" date="2022-01" db="EMBL/GenBank/DDBJ databases">
        <title>Novel bile acid biosynthetic pathways are enriched in the microbiome of centenarians.</title>
        <authorList>
            <person name="Sato Y."/>
            <person name="Atarashi K."/>
            <person name="Plichta R.D."/>
            <person name="Arai Y."/>
            <person name="Sasajima S."/>
            <person name="Kearney M.S."/>
            <person name="Suda W."/>
            <person name="Takeshita K."/>
            <person name="Sasaki T."/>
            <person name="Okamoto S."/>
            <person name="Skelly N.A."/>
            <person name="Okamura Y."/>
            <person name="Vlamakis H."/>
            <person name="Li Y."/>
            <person name="Tanoue T."/>
            <person name="Takei H."/>
            <person name="Nittono H."/>
            <person name="Narushima S."/>
            <person name="Irie J."/>
            <person name="Itoh H."/>
            <person name="Moriya K."/>
            <person name="Sugiura Y."/>
            <person name="Suematsu M."/>
            <person name="Moritoki N."/>
            <person name="Shibata S."/>
            <person name="Littman R.D."/>
            <person name="Fischbach A.M."/>
            <person name="Uwamino Y."/>
            <person name="Inoue T."/>
            <person name="Honda A."/>
            <person name="Hattori M."/>
            <person name="Murai T."/>
            <person name="Xavier J.R."/>
            <person name="Hirose N."/>
            <person name="Honda K."/>
        </authorList>
    </citation>
    <scope>NUCLEOTIDE SEQUENCE</scope>
    <source>
        <strain evidence="2">CE91-St16</strain>
    </source>
</reference>
<proteinExistence type="predicted"/>
<evidence type="ECO:0000313" key="3">
    <source>
        <dbReference type="Proteomes" id="UP001055105"/>
    </source>
</evidence>
<accession>A0AA37KU46</accession>
<feature type="chain" id="PRO_5041408062" evidence="1">
    <location>
        <begin position="22"/>
        <end position="302"/>
    </location>
</feature>
<dbReference type="Proteomes" id="UP001055105">
    <property type="component" value="Unassembled WGS sequence"/>
</dbReference>
<sequence length="302" mass="33813">MMKKTILLLVAALCGVLTAAAQDLIVKTDATKVEAKVTEITPDAVRYKRFSNPDGPTYVLPVADIDYIQYANGEKERFRAAETVPAVPLTPATPVGEAPVAAAPAAQAPVQQAAPVQYVAKEYQIGEFYDQNGVKGVVCMLTEDRRHGLIISLDEIYLPWSEFRKPDLRVAGADDRIDGMGNMEKVAAYIAENNLSWDDFPAFKWCRDKGEGWYLPAIDELLTIGHNYNGGTRIHSNRQARNRFNDALKDNGGKRMDRLVYYFSSTEKDEKEAYTTHTGIEPPYVIEIPKYNKFLVRAVRKF</sequence>
<organism evidence="2 3">
    <name type="scientific">Alistipes finegoldii</name>
    <dbReference type="NCBI Taxonomy" id="214856"/>
    <lineage>
        <taxon>Bacteria</taxon>
        <taxon>Pseudomonadati</taxon>
        <taxon>Bacteroidota</taxon>
        <taxon>Bacteroidia</taxon>
        <taxon>Bacteroidales</taxon>
        <taxon>Rikenellaceae</taxon>
        <taxon>Alistipes</taxon>
    </lineage>
</organism>
<dbReference type="EMBL" id="BQOL01000002">
    <property type="protein sequence ID" value="GKI19754.1"/>
    <property type="molecule type" value="Genomic_DNA"/>
</dbReference>
<evidence type="ECO:0000256" key="1">
    <source>
        <dbReference type="SAM" id="SignalP"/>
    </source>
</evidence>
<feature type="signal peptide" evidence="1">
    <location>
        <begin position="1"/>
        <end position="21"/>
    </location>
</feature>
<dbReference type="RefSeq" id="WP_308660511.1">
    <property type="nucleotide sequence ID" value="NZ_DBGEIO010000027.1"/>
</dbReference>
<protein>
    <submittedName>
        <fullName evidence="2">Uncharacterized protein</fullName>
    </submittedName>
</protein>
<dbReference type="AlphaFoldDB" id="A0AA37KU46"/>
<gene>
    <name evidence="2" type="ORF">CE91St16_26620</name>
</gene>
<name>A0AA37KU46_9BACT</name>